<dbReference type="Proteomes" id="UP000275436">
    <property type="component" value="Unassembled WGS sequence"/>
</dbReference>
<proteinExistence type="predicted"/>
<reference evidence="1 2" key="1">
    <citation type="journal article" date="2018" name="Mol. Plant Microbe Interact.">
        <title>Taxonomically Different Co-Microsymbionts of a Relict Legume, Oxytropis popoviana, Have Complementary Sets of Symbiotic Genes and Together Increase the Efficiency of Plant Nodulation.</title>
        <authorList>
            <person name="Safronova V."/>
            <person name="Belimov A."/>
            <person name="Sazanova A."/>
            <person name="Chirak E."/>
            <person name="Verkhozina A."/>
            <person name="Kuznetsova I."/>
            <person name="Andronov E."/>
            <person name="Puhalsky J."/>
            <person name="Tikhonovich I."/>
        </authorList>
    </citation>
    <scope>NUCLEOTIDE SEQUENCE [LARGE SCALE GENOMIC DNA]</scope>
    <source>
        <strain evidence="1 2">Opo-235</strain>
    </source>
</reference>
<name>A0A3M9X3W1_9HYPH</name>
<comment type="caution">
    <text evidence="1">The sequence shown here is derived from an EMBL/GenBank/DDBJ whole genome shotgun (WGS) entry which is preliminary data.</text>
</comment>
<evidence type="ECO:0000313" key="1">
    <source>
        <dbReference type="EMBL" id="RNJ42687.1"/>
    </source>
</evidence>
<dbReference type="AlphaFoldDB" id="A0A3M9X3W1"/>
<dbReference type="InterPro" id="IPR016024">
    <property type="entry name" value="ARM-type_fold"/>
</dbReference>
<organism evidence="1 2">
    <name type="scientific">Mesorhizobium japonicum</name>
    <dbReference type="NCBI Taxonomy" id="2066070"/>
    <lineage>
        <taxon>Bacteria</taxon>
        <taxon>Pseudomonadati</taxon>
        <taxon>Pseudomonadota</taxon>
        <taxon>Alphaproteobacteria</taxon>
        <taxon>Hyphomicrobiales</taxon>
        <taxon>Phyllobacteriaceae</taxon>
        <taxon>Mesorhizobium</taxon>
    </lineage>
</organism>
<sequence length="884" mass="96749">MLAWVALRQFLTADLLRELLQILVEEVSGGEVELRDLFDERLVSSTPGFESWVLRSKPAEGRLAQQLQRVLQGIVWQSDDNGYPPTEGATPEQLQRCLVLFQALELGTRDFGFVDREYSDLSSDDALMAMFELMTAGAKCLAEQTDWLELLPAALKRLETTEELLALVILKHLGDLCADADAWQAAEGFYLHCRRVLAQEAFPEWGAVVGHLRDLTDQSIAAAARVASGAEAAVISLRQTLIPASLDDRPLLVLNAPFDLLSATLNSEILVLSYTDERTTLVRPPLNGASHHLDANVYNHSGGRFSDAVRRCWAVLRRQMALGLSTESRDTMSVFARVLLNMLEHQDKAKSYHGDFALAVRLFIQAADRSSASDYKWSDKLLQFVDASIVAMVIKACDAHPGSALDRQQAAIAIFEQWTAMLPAERRHLAKDMLEVITRLARTGQSSGFTNRDVALKAFDSLLLLARSRPDICRENIGSIHGAIVARLSPRSVWNAAAKSIELATNLLGILSAAQLREIVHDVLAYLWAIGPEKQFMPIVKPALELLVAEQVVALANADADLGRGIVNAVVAFSDEGRSGNAGLMYYLERFNGDLFQAKSVSELGAGIVSQLIDAVQKTNSSASANEIRALLSVPAMSGEAGVVAALEALKDLLATVGHTRPSPSFPYAFAPILMFVHRRTELEKVMEPALLEEYRNAILEQVYSVWSYVLARPSLLAPWAIPAPTGPNTVVVHNWTYASTKLADDANDEERMLAFLSSLDANFDLRNAIDLALATGARSDRAEAELNGDIGQETDEAFYAGLGRRLVRVLTTDADRGQALCAPLLEQCLKRGPEGLDAGVFTEAHRLGLAKTANPKLVQDYLRRLNNDVSLRMGLWPLASGLA</sequence>
<evidence type="ECO:0000313" key="2">
    <source>
        <dbReference type="Proteomes" id="UP000275436"/>
    </source>
</evidence>
<protein>
    <submittedName>
        <fullName evidence="1">Uncharacterized protein</fullName>
    </submittedName>
</protein>
<dbReference type="SUPFAM" id="SSF48371">
    <property type="entry name" value="ARM repeat"/>
    <property type="match status" value="1"/>
</dbReference>
<dbReference type="EMBL" id="QKOD01000009">
    <property type="protein sequence ID" value="RNJ42687.1"/>
    <property type="molecule type" value="Genomic_DNA"/>
</dbReference>
<gene>
    <name evidence="1" type="ORF">DNR46_26500</name>
</gene>
<accession>A0A3M9X3W1</accession>